<reference evidence="2" key="1">
    <citation type="submission" date="2018-04" db="EMBL/GenBank/DDBJ databases">
        <title>WGS assembly of Panicum hallii.</title>
        <authorList>
            <person name="Lovell J."/>
            <person name="Jenkins J."/>
            <person name="Lowry D."/>
            <person name="Mamidi S."/>
            <person name="Sreedasyam A."/>
            <person name="Weng X."/>
            <person name="Barry K."/>
            <person name="Bonette J."/>
            <person name="Campitelli B."/>
            <person name="Daum C."/>
            <person name="Gordon S."/>
            <person name="Gould B."/>
            <person name="Lipzen A."/>
            <person name="Macqueen A."/>
            <person name="Palacio-Mejia J."/>
            <person name="Plott C."/>
            <person name="Shakirov E."/>
            <person name="Shu S."/>
            <person name="Yoshinaga Y."/>
            <person name="Zane M."/>
            <person name="Rokhsar D."/>
            <person name="Grimwood J."/>
            <person name="Schmutz J."/>
            <person name="Juenger T."/>
        </authorList>
    </citation>
    <scope>NUCLEOTIDE SEQUENCE [LARGE SCALE GENOMIC DNA]</scope>
    <source>
        <strain evidence="2">FIL2</strain>
    </source>
</reference>
<evidence type="ECO:0000256" key="1">
    <source>
        <dbReference type="SAM" id="MobiDB-lite"/>
    </source>
</evidence>
<dbReference type="PANTHER" id="PTHR33157">
    <property type="entry name" value="AUTONOMOUS TRANSPOSABLE ELEMENT EN-1 MOSAIC PROTEIN-RELATED"/>
    <property type="match status" value="1"/>
</dbReference>
<feature type="region of interest" description="Disordered" evidence="1">
    <location>
        <begin position="488"/>
        <end position="543"/>
    </location>
</feature>
<gene>
    <name evidence="2" type="ORF">PAHAL_5G450000</name>
</gene>
<name>A0A2T8INH8_9POAL</name>
<feature type="region of interest" description="Disordered" evidence="1">
    <location>
        <begin position="1"/>
        <end position="122"/>
    </location>
</feature>
<feature type="compositionally biased region" description="Polar residues" evidence="1">
    <location>
        <begin position="16"/>
        <end position="28"/>
    </location>
</feature>
<dbReference type="Gramene" id="PVH39186">
    <property type="protein sequence ID" value="PVH39186"/>
    <property type="gene ID" value="PAHAL_5G450000"/>
</dbReference>
<dbReference type="InterPro" id="IPR004252">
    <property type="entry name" value="Probable_transposase_24"/>
</dbReference>
<dbReference type="GO" id="GO:0032196">
    <property type="term" value="P:transposition"/>
    <property type="evidence" value="ECO:0007669"/>
    <property type="project" value="InterPro"/>
</dbReference>
<feature type="region of interest" description="Disordered" evidence="1">
    <location>
        <begin position="560"/>
        <end position="609"/>
    </location>
</feature>
<dbReference type="InterPro" id="IPR039266">
    <property type="entry name" value="EN-1/SPM"/>
</dbReference>
<feature type="compositionally biased region" description="Basic residues" evidence="1">
    <location>
        <begin position="1"/>
        <end position="13"/>
    </location>
</feature>
<dbReference type="Pfam" id="PF03004">
    <property type="entry name" value="Transposase_24"/>
    <property type="match status" value="1"/>
</dbReference>
<evidence type="ECO:0000313" key="2">
    <source>
        <dbReference type="EMBL" id="PVH39186.1"/>
    </source>
</evidence>
<organism evidence="2">
    <name type="scientific">Panicum hallii</name>
    <dbReference type="NCBI Taxonomy" id="206008"/>
    <lineage>
        <taxon>Eukaryota</taxon>
        <taxon>Viridiplantae</taxon>
        <taxon>Streptophyta</taxon>
        <taxon>Embryophyta</taxon>
        <taxon>Tracheophyta</taxon>
        <taxon>Spermatophyta</taxon>
        <taxon>Magnoliopsida</taxon>
        <taxon>Liliopsida</taxon>
        <taxon>Poales</taxon>
        <taxon>Poaceae</taxon>
        <taxon>PACMAD clade</taxon>
        <taxon>Panicoideae</taxon>
        <taxon>Panicodae</taxon>
        <taxon>Paniceae</taxon>
        <taxon>Panicinae</taxon>
        <taxon>Panicum</taxon>
        <taxon>Panicum sect. Panicum</taxon>
    </lineage>
</organism>
<feature type="compositionally biased region" description="Polar residues" evidence="1">
    <location>
        <begin position="591"/>
        <end position="609"/>
    </location>
</feature>
<accession>A0A2T8INH8</accession>
<sequence>MGGNKDKRKKRCSKSLPETSTDLFSGTESNRRRRQQILSSISQPEPRQTGVDQDVEGERVEPEQAAVGQDVEGERVEPEGEQDAGEQVHGPAANAVDQGHAEDADAGTQQPQGEGENFRFRGSLMLPPAKPLAQRQVIRPSGKTGWLEIGWNGQGHRTKVNSVLGRACRYFYPGLVQINGELVPATKWDHWKLKNYRADKSHSDVVWDTFWEQYKLEEGKSYEDPHLIYVFNSSANKVVKDTMSDARVKAVTIYYKKVEKTHMTNEDAARIHLTAEQYLQSEVDWLTQREDVWPRLCEFWASDRFKAISDRNRANRKSKPGLHRYGADGHIGKTQRMEGVSGVTPSMIEVFMEGHKGSDPDHPEILCDDNATEKLTRYANEMQKRHGPEVDWKKAPVDVDAVYVAGGGTPHGRLAIGDGVLDPRSLSTSRRSFASVGTEQTRRSTREDELAEQLSSMRQEMTELKTQQMTQQMWMQQMFSAAMQFQGGRPPFESPPFVPRRTQSGPPGDVAQGGTGAGVQQPPSQVMPWSFPQGSQPPDPLQQGMMGFFPFGFPPWGFGPQGMPYGRPPFAGSSHPSPMEGSTSHHEAPHTPNNATQEVTNQNVNPGGS</sequence>
<evidence type="ECO:0008006" key="3">
    <source>
        <dbReference type="Google" id="ProtNLM"/>
    </source>
</evidence>
<dbReference type="EMBL" id="CM008050">
    <property type="protein sequence ID" value="PVH39186.1"/>
    <property type="molecule type" value="Genomic_DNA"/>
</dbReference>
<proteinExistence type="predicted"/>
<dbReference type="Proteomes" id="UP000243499">
    <property type="component" value="Chromosome 5"/>
</dbReference>
<protein>
    <recommendedName>
        <fullName evidence="3">Transposase, Ptta/En/Spm, plant</fullName>
    </recommendedName>
</protein>
<dbReference type="PANTHER" id="PTHR33157:SF14">
    <property type="entry name" value="AUTONOMOUS TRANSPOSABLE ELEMENT EN-1 MOSAIC PROTEIN"/>
    <property type="match status" value="1"/>
</dbReference>
<dbReference type="AlphaFoldDB" id="A0A2T8INH8"/>